<reference evidence="3" key="1">
    <citation type="submission" date="2008-07" db="EMBL/GenBank/DDBJ databases">
        <title>Annotation of Ajellomyces capsulatus strain H88.</title>
        <authorList>
            <person name="Champion M."/>
            <person name="Cuomo C."/>
            <person name="Ma L.-J."/>
            <person name="Henn M.R."/>
            <person name="Sil A."/>
            <person name="Goldman B."/>
            <person name="Young S.K."/>
            <person name="Kodira C.D."/>
            <person name="Zeng Q."/>
            <person name="Koehrsen M."/>
            <person name="Alvarado L."/>
            <person name="Berlin A."/>
            <person name="Borenstein D."/>
            <person name="Chen Z."/>
            <person name="Engels R."/>
            <person name="Freedman E."/>
            <person name="Gellesch M."/>
            <person name="Goldberg J."/>
            <person name="Griggs A."/>
            <person name="Gujja S."/>
            <person name="Heiman D."/>
            <person name="Hepburn T."/>
            <person name="Howarth C."/>
            <person name="Jen D."/>
            <person name="Larson L."/>
            <person name="Lewis B."/>
            <person name="Mehta T."/>
            <person name="Park D."/>
            <person name="Pearson M."/>
            <person name="Roberts A."/>
            <person name="Saif S."/>
            <person name="Shea T."/>
            <person name="Shenoy N."/>
            <person name="Sisk P."/>
            <person name="Stolte C."/>
            <person name="Sykes S."/>
            <person name="Walk T."/>
            <person name="White J."/>
            <person name="Yandava C."/>
            <person name="Klein B."/>
            <person name="McEwen J.G."/>
            <person name="Puccia R."/>
            <person name="Goldman G.H."/>
            <person name="Felipe M.S."/>
            <person name="Nino-Vega G."/>
            <person name="San-Blas G."/>
            <person name="Taylor J."/>
            <person name="Mendoza L."/>
            <person name="Galagan J."/>
            <person name="Nusbaum C."/>
            <person name="Birren B."/>
        </authorList>
    </citation>
    <scope>NUCLEOTIDE SEQUENCE [LARGE SCALE GENOMIC DNA]</scope>
    <source>
        <strain evidence="3">H88</strain>
    </source>
</reference>
<dbReference type="Proteomes" id="UP000008142">
    <property type="component" value="Unassembled WGS sequence"/>
</dbReference>
<evidence type="ECO:0000313" key="2">
    <source>
        <dbReference type="EMBL" id="EGC46339.1"/>
    </source>
</evidence>
<dbReference type="OMA" id="MDVYGIR"/>
<accession>F0UI34</accession>
<evidence type="ECO:0000313" key="3">
    <source>
        <dbReference type="Proteomes" id="UP000008142"/>
    </source>
</evidence>
<feature type="compositionally biased region" description="Polar residues" evidence="1">
    <location>
        <begin position="32"/>
        <end position="43"/>
    </location>
</feature>
<protein>
    <submittedName>
        <fullName evidence="2">Predicted protein</fullName>
    </submittedName>
</protein>
<dbReference type="OrthoDB" id="10410274at2759"/>
<dbReference type="EMBL" id="DS990639">
    <property type="protein sequence ID" value="EGC46339.1"/>
    <property type="molecule type" value="Genomic_DNA"/>
</dbReference>
<feature type="region of interest" description="Disordered" evidence="1">
    <location>
        <begin position="1"/>
        <end position="46"/>
    </location>
</feature>
<gene>
    <name evidence="2" type="ORF">HCEG_05554</name>
</gene>
<sequence length="124" mass="13117">MGSGVITAANKPFNRRRTGTFGGERNAGWRNSGGTQAEGSRQRVQGRGFKAEETLESLDRVHSDGRGDGLNTSYTSLGFPSALEWGGADLGARVAEKGELGDSDWGDRARWAVEKGLETGAESG</sequence>
<evidence type="ECO:0000256" key="1">
    <source>
        <dbReference type="SAM" id="MobiDB-lite"/>
    </source>
</evidence>
<dbReference type="AlphaFoldDB" id="F0UI34"/>
<organism evidence="3">
    <name type="scientific">Ajellomyces capsulatus (strain H88)</name>
    <name type="common">Darling's disease fungus</name>
    <name type="synonym">Histoplasma capsulatum</name>
    <dbReference type="NCBI Taxonomy" id="544711"/>
    <lineage>
        <taxon>Eukaryota</taxon>
        <taxon>Fungi</taxon>
        <taxon>Dikarya</taxon>
        <taxon>Ascomycota</taxon>
        <taxon>Pezizomycotina</taxon>
        <taxon>Eurotiomycetes</taxon>
        <taxon>Eurotiomycetidae</taxon>
        <taxon>Onygenales</taxon>
        <taxon>Ajellomycetaceae</taxon>
        <taxon>Histoplasma</taxon>
    </lineage>
</organism>
<name>F0UI34_AJEC8</name>
<proteinExistence type="predicted"/>
<dbReference type="HOGENOM" id="CLU_2060836_0_0_1"/>